<dbReference type="PROSITE" id="PS50949">
    <property type="entry name" value="HTH_GNTR"/>
    <property type="match status" value="1"/>
</dbReference>
<evidence type="ECO:0000313" key="6">
    <source>
        <dbReference type="Proteomes" id="UP000192707"/>
    </source>
</evidence>
<keyword evidence="1" id="KW-0805">Transcription regulation</keyword>
<dbReference type="SUPFAM" id="SSF64288">
    <property type="entry name" value="Chorismate lyase-like"/>
    <property type="match status" value="1"/>
</dbReference>
<dbReference type="SUPFAM" id="SSF46785">
    <property type="entry name" value="Winged helix' DNA-binding domain"/>
    <property type="match status" value="1"/>
</dbReference>
<protein>
    <submittedName>
        <fullName evidence="5">GntR family transcriptional regulator</fullName>
    </submittedName>
</protein>
<dbReference type="InterPro" id="IPR011663">
    <property type="entry name" value="UTRA"/>
</dbReference>
<dbReference type="InterPro" id="IPR050679">
    <property type="entry name" value="Bact_HTH_transcr_reg"/>
</dbReference>
<dbReference type="PANTHER" id="PTHR44846">
    <property type="entry name" value="MANNOSYL-D-GLYCERATE TRANSPORT/METABOLISM SYSTEM REPRESSOR MNGR-RELATED"/>
    <property type="match status" value="1"/>
</dbReference>
<dbReference type="PANTHER" id="PTHR44846:SF17">
    <property type="entry name" value="GNTR-FAMILY TRANSCRIPTIONAL REGULATOR"/>
    <property type="match status" value="1"/>
</dbReference>
<comment type="caution">
    <text evidence="5">The sequence shown here is derived from an EMBL/GenBank/DDBJ whole genome shotgun (WGS) entry which is preliminary data.</text>
</comment>
<evidence type="ECO:0000313" key="5">
    <source>
        <dbReference type="EMBL" id="ORA10363.1"/>
    </source>
</evidence>
<dbReference type="EMBL" id="MVHG01000065">
    <property type="protein sequence ID" value="ORA10363.1"/>
    <property type="molecule type" value="Genomic_DNA"/>
</dbReference>
<evidence type="ECO:0000256" key="1">
    <source>
        <dbReference type="ARBA" id="ARBA00023015"/>
    </source>
</evidence>
<evidence type="ECO:0000256" key="3">
    <source>
        <dbReference type="ARBA" id="ARBA00023163"/>
    </source>
</evidence>
<reference evidence="5 6" key="1">
    <citation type="submission" date="2016-12" db="EMBL/GenBank/DDBJ databases">
        <title>The new phylogeny of genus Mycobacterium.</title>
        <authorList>
            <person name="Tortoli E."/>
            <person name="Trovato A."/>
            <person name="Cirillo D.M."/>
        </authorList>
    </citation>
    <scope>NUCLEOTIDE SEQUENCE [LARGE SCALE GENOMIC DNA]</scope>
    <source>
        <strain evidence="5 6">DSM 45069</strain>
    </source>
</reference>
<keyword evidence="6" id="KW-1185">Reference proteome</keyword>
<organism evidence="5 6">
    <name type="scientific">Mycobacterium arosiense ATCC BAA-1401 = DSM 45069</name>
    <dbReference type="NCBI Taxonomy" id="1265311"/>
    <lineage>
        <taxon>Bacteria</taxon>
        <taxon>Bacillati</taxon>
        <taxon>Actinomycetota</taxon>
        <taxon>Actinomycetes</taxon>
        <taxon>Mycobacteriales</taxon>
        <taxon>Mycobacteriaceae</taxon>
        <taxon>Mycobacterium</taxon>
        <taxon>Mycobacterium avium complex (MAC)</taxon>
    </lineage>
</organism>
<dbReference type="Proteomes" id="UP000192707">
    <property type="component" value="Unassembled WGS sequence"/>
</dbReference>
<dbReference type="InterPro" id="IPR000524">
    <property type="entry name" value="Tscrpt_reg_HTH_GntR"/>
</dbReference>
<accession>A0A1W9ZAA3</accession>
<dbReference type="Pfam" id="PF07702">
    <property type="entry name" value="UTRA"/>
    <property type="match status" value="1"/>
</dbReference>
<dbReference type="RefSeq" id="WP_083066193.1">
    <property type="nucleotide sequence ID" value="NZ_MVHG01000065.1"/>
</dbReference>
<dbReference type="OrthoDB" id="7363114at2"/>
<dbReference type="Pfam" id="PF00392">
    <property type="entry name" value="GntR"/>
    <property type="match status" value="1"/>
</dbReference>
<keyword evidence="2" id="KW-0238">DNA-binding</keyword>
<dbReference type="SMART" id="SM00345">
    <property type="entry name" value="HTH_GNTR"/>
    <property type="match status" value="1"/>
</dbReference>
<proteinExistence type="predicted"/>
<evidence type="ECO:0000256" key="2">
    <source>
        <dbReference type="ARBA" id="ARBA00023125"/>
    </source>
</evidence>
<dbReference type="InterPro" id="IPR028978">
    <property type="entry name" value="Chorismate_lyase_/UTRA_dom_sf"/>
</dbReference>
<dbReference type="CDD" id="cd07377">
    <property type="entry name" value="WHTH_GntR"/>
    <property type="match status" value="1"/>
</dbReference>
<dbReference type="InterPro" id="IPR036390">
    <property type="entry name" value="WH_DNA-bd_sf"/>
</dbReference>
<dbReference type="Gene3D" id="3.40.1410.10">
    <property type="entry name" value="Chorismate lyase-like"/>
    <property type="match status" value="1"/>
</dbReference>
<sequence>MTEHRYIQIERALRKNISEGECPVGSRLPPEHELAQKFSVSRYTVREALRRLRADNLVSSCPRRGTMVLRRPDTNHRDVMTVNDLGAFAAGTRLTVSSIDMVTIDAELEDMTGLSKGEKWLTVRGSRRSEDAEEPLCWMEYYINKSFAAVGRYLQHHTGAVFALIEDRYGVTITEAREEVTAILTPAELVDGLKVREGTPALRVRRTYMTSKAEVAQVTVNTYAPSRFRHFMTIRRPLR</sequence>
<name>A0A1W9ZAA3_MYCAI</name>
<evidence type="ECO:0000259" key="4">
    <source>
        <dbReference type="PROSITE" id="PS50949"/>
    </source>
</evidence>
<dbReference type="Gene3D" id="1.10.10.10">
    <property type="entry name" value="Winged helix-like DNA-binding domain superfamily/Winged helix DNA-binding domain"/>
    <property type="match status" value="1"/>
</dbReference>
<keyword evidence="3" id="KW-0804">Transcription</keyword>
<dbReference type="InterPro" id="IPR036388">
    <property type="entry name" value="WH-like_DNA-bd_sf"/>
</dbReference>
<dbReference type="GO" id="GO:0003677">
    <property type="term" value="F:DNA binding"/>
    <property type="evidence" value="ECO:0007669"/>
    <property type="project" value="UniProtKB-KW"/>
</dbReference>
<dbReference type="GO" id="GO:0003700">
    <property type="term" value="F:DNA-binding transcription factor activity"/>
    <property type="evidence" value="ECO:0007669"/>
    <property type="project" value="InterPro"/>
</dbReference>
<dbReference type="AlphaFoldDB" id="A0A1W9ZAA3"/>
<gene>
    <name evidence="5" type="ORF">BST14_20470</name>
</gene>
<dbReference type="GO" id="GO:0045892">
    <property type="term" value="P:negative regulation of DNA-templated transcription"/>
    <property type="evidence" value="ECO:0007669"/>
    <property type="project" value="TreeGrafter"/>
</dbReference>
<dbReference type="PRINTS" id="PR00035">
    <property type="entry name" value="HTHGNTR"/>
</dbReference>
<feature type="domain" description="HTH gntR-type" evidence="4">
    <location>
        <begin position="3"/>
        <end position="71"/>
    </location>
</feature>
<dbReference type="SMART" id="SM00866">
    <property type="entry name" value="UTRA"/>
    <property type="match status" value="1"/>
</dbReference>